<keyword evidence="1" id="KW-0732">Signal</keyword>
<accession>A0A139BS16</accession>
<evidence type="ECO:0000313" key="2">
    <source>
        <dbReference type="EMBL" id="KXS31505.1"/>
    </source>
</evidence>
<sequence length="200" mass="22790">MKKSIIALVAALSLSINCNSAMAQWVILSESENMALLAPFAKCDDFSQQLKYEPMQNLDAYDESQVTLVREYIELTRRSKHASWDDAGAIFSGLEHGYQENGYLLTDYGRRAKHELSQYSANELPSRDYLNFDLQTLKNLYDKACKARADAHNEIMSLNSKLASLRAEPLKPWLNPKKRIPCPVMFTLTCRRLSYGNLND</sequence>
<organism evidence="2 3">
    <name type="scientific">Candidatus Gallionella acididurans</name>
    <dbReference type="NCBI Taxonomy" id="1796491"/>
    <lineage>
        <taxon>Bacteria</taxon>
        <taxon>Pseudomonadati</taxon>
        <taxon>Pseudomonadota</taxon>
        <taxon>Betaproteobacteria</taxon>
        <taxon>Nitrosomonadales</taxon>
        <taxon>Gallionellaceae</taxon>
        <taxon>Gallionella</taxon>
    </lineage>
</organism>
<evidence type="ECO:0000313" key="3">
    <source>
        <dbReference type="Proteomes" id="UP000070578"/>
    </source>
</evidence>
<dbReference type="EMBL" id="LSLI01000071">
    <property type="protein sequence ID" value="KXS31505.1"/>
    <property type="molecule type" value="Genomic_DNA"/>
</dbReference>
<name>A0A139BS16_9PROT</name>
<evidence type="ECO:0000256" key="1">
    <source>
        <dbReference type="SAM" id="SignalP"/>
    </source>
</evidence>
<feature type="chain" id="PRO_5007483900" evidence="1">
    <location>
        <begin position="24"/>
        <end position="200"/>
    </location>
</feature>
<reference evidence="2 3" key="2">
    <citation type="submission" date="2016-03" db="EMBL/GenBank/DDBJ databases">
        <title>New uncultured bacterium of the family Gallionellaceae from acid mine drainage: description and reconstruction of genome based on metagenomic analysis of microbial community.</title>
        <authorList>
            <person name="Kadnikov V."/>
            <person name="Ivasenko D."/>
            <person name="Beletsky A."/>
            <person name="Mardanov A."/>
            <person name="Danilova E."/>
            <person name="Pimenov N."/>
            <person name="Karnachuk O."/>
            <person name="Ravin N."/>
        </authorList>
    </citation>
    <scope>NUCLEOTIDE SEQUENCE [LARGE SCALE GENOMIC DNA]</scope>
    <source>
        <strain evidence="2">ShG14-8</strain>
    </source>
</reference>
<proteinExistence type="predicted"/>
<comment type="caution">
    <text evidence="2">The sequence shown here is derived from an EMBL/GenBank/DDBJ whole genome shotgun (WGS) entry which is preliminary data.</text>
</comment>
<feature type="signal peptide" evidence="1">
    <location>
        <begin position="1"/>
        <end position="23"/>
    </location>
</feature>
<protein>
    <submittedName>
        <fullName evidence="2">Uncharacterized protein</fullName>
    </submittedName>
</protein>
<gene>
    <name evidence="2" type="ORF">AWT59_2372</name>
</gene>
<reference evidence="2 3" key="1">
    <citation type="submission" date="2016-02" db="EMBL/GenBank/DDBJ databases">
        <authorList>
            <person name="Wen L."/>
            <person name="He K."/>
            <person name="Yang H."/>
        </authorList>
    </citation>
    <scope>NUCLEOTIDE SEQUENCE [LARGE SCALE GENOMIC DNA]</scope>
    <source>
        <strain evidence="2">ShG14-8</strain>
    </source>
</reference>
<dbReference type="Proteomes" id="UP000070578">
    <property type="component" value="Unassembled WGS sequence"/>
</dbReference>
<dbReference type="AlphaFoldDB" id="A0A139BS16"/>